<dbReference type="Pfam" id="PF01875">
    <property type="entry name" value="Memo"/>
    <property type="match status" value="1"/>
</dbReference>
<dbReference type="SUPFAM" id="SSF143447">
    <property type="entry name" value="AMMECR1-like"/>
    <property type="match status" value="1"/>
</dbReference>
<dbReference type="InterPro" id="IPR036071">
    <property type="entry name" value="AMMECR1_dom_sf"/>
</dbReference>
<evidence type="ECO:0000259" key="2">
    <source>
        <dbReference type="PROSITE" id="PS51112"/>
    </source>
</evidence>
<dbReference type="PROSITE" id="PS51112">
    <property type="entry name" value="AMMECR1"/>
    <property type="match status" value="1"/>
</dbReference>
<dbReference type="RefSeq" id="WP_170153007.1">
    <property type="nucleotide sequence ID" value="NZ_QNRK01000002.1"/>
</dbReference>
<dbReference type="AlphaFoldDB" id="A0A366FSG3"/>
<name>A0A366FSG3_9HYPH</name>
<feature type="domain" description="AMMECR1" evidence="2">
    <location>
        <begin position="273"/>
        <end position="465"/>
    </location>
</feature>
<comment type="similarity">
    <text evidence="1">Belongs to the MEMO1 family.</text>
</comment>
<dbReference type="InterPro" id="IPR027623">
    <property type="entry name" value="AmmeMemoSam_A"/>
</dbReference>
<dbReference type="Gene3D" id="3.30.1490.150">
    <property type="entry name" value="Hypothetical protein ph0010, domain 2"/>
    <property type="match status" value="1"/>
</dbReference>
<sequence length="477" mass="50433">MLSAVHPAQVAGLFYPAEPDALRALIADMRKGARPDGGVAPKVVVAPHAGVVYSGSVAATAFSPWARRTEPPRRIVIVGPAHRAAFRGLALHPAVAWSTPLGEVLVARDGHVRLAEARAAEVDARPFAREHSLEMHLVMLQAMLPAPFEILPILVGEASPAQVAAALRLVWGGPETVIAISSDLSHFLDQGRARALDDETGRRIEGLDVGALDGRRACGYLPIGGALTLAAERDLRVSGLHLATSSDVGADSSRVVGYGAFAMEYAASARLQDADRALLLSTAMAALAWAARTGGRKPAIRRDGRLSPALASLRGTFVTLTDGARLRGCIGSPAPRVSLIEDVAMNAVQAGFGDPRFAPLTETELEGLELDVSILSHPRPIPAASEDALVAALEPDRDGLILGKGRQRALFLPSVWRQVADGRAFVRHLMRKAGLDPTMVATGLEAQRFRVESFGAPFRRPAAAELAPVRIEEAGAR</sequence>
<dbReference type="Gene3D" id="3.40.830.10">
    <property type="entry name" value="LigB-like"/>
    <property type="match status" value="1"/>
</dbReference>
<dbReference type="InterPro" id="IPR002737">
    <property type="entry name" value="MEMO1_fam"/>
</dbReference>
<evidence type="ECO:0000256" key="1">
    <source>
        <dbReference type="ARBA" id="ARBA00006315"/>
    </source>
</evidence>
<dbReference type="Proteomes" id="UP000253529">
    <property type="component" value="Unassembled WGS sequence"/>
</dbReference>
<reference evidence="3 4" key="1">
    <citation type="submission" date="2018-06" db="EMBL/GenBank/DDBJ databases">
        <title>Genomic Encyclopedia of Type Strains, Phase IV (KMG-IV): sequencing the most valuable type-strain genomes for metagenomic binning, comparative biology and taxonomic classification.</title>
        <authorList>
            <person name="Goeker M."/>
        </authorList>
    </citation>
    <scope>NUCLEOTIDE SEQUENCE [LARGE SCALE GENOMIC DNA]</scope>
    <source>
        <strain evidence="3 4">DSM 24875</strain>
    </source>
</reference>
<dbReference type="InterPro" id="IPR002733">
    <property type="entry name" value="AMMECR1_domain"/>
</dbReference>
<protein>
    <recommendedName>
        <fullName evidence="2">AMMECR1 domain-containing protein</fullName>
    </recommendedName>
</protein>
<comment type="caution">
    <text evidence="3">The sequence shown here is derived from an EMBL/GenBank/DDBJ whole genome shotgun (WGS) entry which is preliminary data.</text>
</comment>
<dbReference type="NCBIfam" id="TIGR04335">
    <property type="entry name" value="AmmeMemoSam_A"/>
    <property type="match status" value="1"/>
</dbReference>
<gene>
    <name evidence="3" type="ORF">DFR50_10249</name>
</gene>
<dbReference type="InterPro" id="IPR027485">
    <property type="entry name" value="AMMECR1_N"/>
</dbReference>
<dbReference type="NCBIfam" id="TIGR04336">
    <property type="entry name" value="AmmeMemoSam_B"/>
    <property type="match status" value="1"/>
</dbReference>
<dbReference type="Gene3D" id="3.30.700.20">
    <property type="entry name" value="Hypothetical protein ph0010, domain 1"/>
    <property type="match status" value="1"/>
</dbReference>
<dbReference type="PANTHER" id="PTHR11060">
    <property type="entry name" value="PROTEIN MEMO1"/>
    <property type="match status" value="1"/>
</dbReference>
<organism evidence="3 4">
    <name type="scientific">Roseiarcus fermentans</name>
    <dbReference type="NCBI Taxonomy" id="1473586"/>
    <lineage>
        <taxon>Bacteria</taxon>
        <taxon>Pseudomonadati</taxon>
        <taxon>Pseudomonadota</taxon>
        <taxon>Alphaproteobacteria</taxon>
        <taxon>Hyphomicrobiales</taxon>
        <taxon>Roseiarcaceae</taxon>
        <taxon>Roseiarcus</taxon>
    </lineage>
</organism>
<dbReference type="Pfam" id="PF01871">
    <property type="entry name" value="AMMECR1"/>
    <property type="match status" value="1"/>
</dbReference>
<evidence type="ECO:0000313" key="3">
    <source>
        <dbReference type="EMBL" id="RBP17558.1"/>
    </source>
</evidence>
<proteinExistence type="inferred from homology"/>
<dbReference type="PANTHER" id="PTHR11060:SF0">
    <property type="entry name" value="PROTEIN MEMO1"/>
    <property type="match status" value="1"/>
</dbReference>
<dbReference type="CDD" id="cd07361">
    <property type="entry name" value="MEMO_like"/>
    <property type="match status" value="1"/>
</dbReference>
<keyword evidence="4" id="KW-1185">Reference proteome</keyword>
<dbReference type="EMBL" id="QNRK01000002">
    <property type="protein sequence ID" value="RBP17558.1"/>
    <property type="molecule type" value="Genomic_DNA"/>
</dbReference>
<accession>A0A366FSG3</accession>
<evidence type="ECO:0000313" key="4">
    <source>
        <dbReference type="Proteomes" id="UP000253529"/>
    </source>
</evidence>